<feature type="domain" description="Glycosyl transferase family 1" evidence="1">
    <location>
        <begin position="183"/>
        <end position="346"/>
    </location>
</feature>
<accession>A0A1F7YIM0</accession>
<evidence type="ECO:0000259" key="1">
    <source>
        <dbReference type="Pfam" id="PF00534"/>
    </source>
</evidence>
<dbReference type="CDD" id="cd03801">
    <property type="entry name" value="GT4_PimA-like"/>
    <property type="match status" value="1"/>
</dbReference>
<dbReference type="InterPro" id="IPR028098">
    <property type="entry name" value="Glyco_trans_4-like_N"/>
</dbReference>
<comment type="caution">
    <text evidence="3">The sequence shown here is derived from an EMBL/GenBank/DDBJ whole genome shotgun (WGS) entry which is preliminary data.</text>
</comment>
<gene>
    <name evidence="3" type="ORF">A2627_04095</name>
</gene>
<proteinExistence type="predicted"/>
<dbReference type="SUPFAM" id="SSF53756">
    <property type="entry name" value="UDP-Glycosyltransferase/glycogen phosphorylase"/>
    <property type="match status" value="1"/>
</dbReference>
<dbReference type="Gene3D" id="3.40.50.2000">
    <property type="entry name" value="Glycogen Phosphorylase B"/>
    <property type="match status" value="2"/>
</dbReference>
<protein>
    <recommendedName>
        <fullName evidence="5">Glycosyl transferase family 1 domain-containing protein</fullName>
    </recommendedName>
</protein>
<evidence type="ECO:0008006" key="5">
    <source>
        <dbReference type="Google" id="ProtNLM"/>
    </source>
</evidence>
<evidence type="ECO:0000259" key="2">
    <source>
        <dbReference type="Pfam" id="PF13439"/>
    </source>
</evidence>
<dbReference type="AlphaFoldDB" id="A0A1F7YIM0"/>
<evidence type="ECO:0000313" key="3">
    <source>
        <dbReference type="EMBL" id="OGM26729.1"/>
    </source>
</evidence>
<organism evidence="3 4">
    <name type="scientific">Candidatus Woesebacteria bacterium RIFCSPHIGHO2_01_FULL_39_28</name>
    <dbReference type="NCBI Taxonomy" id="1802496"/>
    <lineage>
        <taxon>Bacteria</taxon>
        <taxon>Candidatus Woeseibacteriota</taxon>
    </lineage>
</organism>
<dbReference type="GO" id="GO:0016757">
    <property type="term" value="F:glycosyltransferase activity"/>
    <property type="evidence" value="ECO:0007669"/>
    <property type="project" value="InterPro"/>
</dbReference>
<dbReference type="EMBL" id="MGGI01000011">
    <property type="protein sequence ID" value="OGM26729.1"/>
    <property type="molecule type" value="Genomic_DNA"/>
</dbReference>
<dbReference type="PANTHER" id="PTHR12526">
    <property type="entry name" value="GLYCOSYLTRANSFERASE"/>
    <property type="match status" value="1"/>
</dbReference>
<dbReference type="InterPro" id="IPR001296">
    <property type="entry name" value="Glyco_trans_1"/>
</dbReference>
<dbReference type="Pfam" id="PF00534">
    <property type="entry name" value="Glycos_transf_1"/>
    <property type="match status" value="1"/>
</dbReference>
<sequence length="373" mass="42443">MKIGIYIPTASFFVGGGEIVPLMQAKYLAKRGNKIHVSVLKTSTQTEYFKTFQKENKNIKFDYLKMRLFGSDIPYDKRVVDHKLGHEMYFNLGREVSDYCTIQKFDVVITHYAPAAVSIPASTKQILVLHGVPETKEIVNGVAVRVVDKLVAVSKYVAGGWEKLYNTPRIEVIYNGIDSNLFTSEKTSKDIDILYVGRLIEVKGVQFLINAVWNLVKNYPDLRVVIGGNGPYEESLRKLTGKLSMEKNIRFIGYIPDNNLRRYYNRSKVVVLPSYSKEGVLTTLLEASSCECAVVTTNCCGMKEFVEDGENGLLVKPKSSKEIAEKIQYLLNNDSIRQKLGKNARREIERNWTWDKSIDRFKKLIKEVVNVNN</sequence>
<feature type="domain" description="Glycosyltransferase subfamily 4-like N-terminal" evidence="2">
    <location>
        <begin position="14"/>
        <end position="179"/>
    </location>
</feature>
<name>A0A1F7YIM0_9BACT</name>
<reference evidence="3 4" key="1">
    <citation type="journal article" date="2016" name="Nat. Commun.">
        <title>Thousands of microbial genomes shed light on interconnected biogeochemical processes in an aquifer system.</title>
        <authorList>
            <person name="Anantharaman K."/>
            <person name="Brown C.T."/>
            <person name="Hug L.A."/>
            <person name="Sharon I."/>
            <person name="Castelle C.J."/>
            <person name="Probst A.J."/>
            <person name="Thomas B.C."/>
            <person name="Singh A."/>
            <person name="Wilkins M.J."/>
            <person name="Karaoz U."/>
            <person name="Brodie E.L."/>
            <person name="Williams K.H."/>
            <person name="Hubbard S.S."/>
            <person name="Banfield J.F."/>
        </authorList>
    </citation>
    <scope>NUCLEOTIDE SEQUENCE [LARGE SCALE GENOMIC DNA]</scope>
</reference>
<dbReference type="Proteomes" id="UP000178851">
    <property type="component" value="Unassembled WGS sequence"/>
</dbReference>
<evidence type="ECO:0000313" key="4">
    <source>
        <dbReference type="Proteomes" id="UP000178851"/>
    </source>
</evidence>
<dbReference type="Pfam" id="PF13439">
    <property type="entry name" value="Glyco_transf_4"/>
    <property type="match status" value="1"/>
</dbReference>